<reference evidence="4" key="1">
    <citation type="journal article" date="2019" name="Int. J. Syst. Evol. Microbiol.">
        <title>The Global Catalogue of Microorganisms (GCM) 10K type strain sequencing project: providing services to taxonomists for standard genome sequencing and annotation.</title>
        <authorList>
            <consortium name="The Broad Institute Genomics Platform"/>
            <consortium name="The Broad Institute Genome Sequencing Center for Infectious Disease"/>
            <person name="Wu L."/>
            <person name="Ma J."/>
        </authorList>
    </citation>
    <scope>NUCLEOTIDE SEQUENCE [LARGE SCALE GENOMIC DNA]</scope>
    <source>
        <strain evidence="4">JCM 13244</strain>
    </source>
</reference>
<accession>A0ABP4SF63</accession>
<proteinExistence type="predicted"/>
<dbReference type="Proteomes" id="UP001499947">
    <property type="component" value="Unassembled WGS sequence"/>
</dbReference>
<sequence>MYDAADADAPHPFRPAGRPPRRHGPRAVAVAAAVAAAVGALLTVAGCGGGDGKADAKAETGGNAAQPSASPAPKAARVERLASAAGCTPQFTTKVDDYRQAVCKTAKGKFVFLDFVTAKGQRDWLETAQMYGGVYLVGNRWVLSSSPRKNMETLREEFGGTIEEGTSYGGASRGPR</sequence>
<dbReference type="RefSeq" id="WP_246585708.1">
    <property type="nucleotide sequence ID" value="NZ_BAAALR010000013.1"/>
</dbReference>
<keyword evidence="2" id="KW-0812">Transmembrane</keyword>
<evidence type="ECO:0000313" key="3">
    <source>
        <dbReference type="EMBL" id="GAA1671996.1"/>
    </source>
</evidence>
<dbReference type="EMBL" id="BAAALR010000013">
    <property type="protein sequence ID" value="GAA1671996.1"/>
    <property type="molecule type" value="Genomic_DNA"/>
</dbReference>
<feature type="compositionally biased region" description="Low complexity" evidence="1">
    <location>
        <begin position="59"/>
        <end position="73"/>
    </location>
</feature>
<feature type="region of interest" description="Disordered" evidence="1">
    <location>
        <begin position="52"/>
        <end position="73"/>
    </location>
</feature>
<feature type="transmembrane region" description="Helical" evidence="2">
    <location>
        <begin position="27"/>
        <end position="47"/>
    </location>
</feature>
<keyword evidence="2" id="KW-1133">Transmembrane helix</keyword>
<gene>
    <name evidence="3" type="ORF">GCM10009680_09650</name>
</gene>
<evidence type="ECO:0000313" key="4">
    <source>
        <dbReference type="Proteomes" id="UP001499947"/>
    </source>
</evidence>
<evidence type="ECO:0000256" key="2">
    <source>
        <dbReference type="SAM" id="Phobius"/>
    </source>
</evidence>
<evidence type="ECO:0000256" key="1">
    <source>
        <dbReference type="SAM" id="MobiDB-lite"/>
    </source>
</evidence>
<comment type="caution">
    <text evidence="3">The sequence shown here is derived from an EMBL/GenBank/DDBJ whole genome shotgun (WGS) entry which is preliminary data.</text>
</comment>
<name>A0ABP4SF63_9ACTN</name>
<keyword evidence="4" id="KW-1185">Reference proteome</keyword>
<organism evidence="3 4">
    <name type="scientific">Streptomyces yatensis</name>
    <dbReference type="NCBI Taxonomy" id="155177"/>
    <lineage>
        <taxon>Bacteria</taxon>
        <taxon>Bacillati</taxon>
        <taxon>Actinomycetota</taxon>
        <taxon>Actinomycetes</taxon>
        <taxon>Kitasatosporales</taxon>
        <taxon>Streptomycetaceae</taxon>
        <taxon>Streptomyces</taxon>
        <taxon>Streptomyces violaceusniger group</taxon>
    </lineage>
</organism>
<keyword evidence="2" id="KW-0472">Membrane</keyword>
<evidence type="ECO:0008006" key="5">
    <source>
        <dbReference type="Google" id="ProtNLM"/>
    </source>
</evidence>
<protein>
    <recommendedName>
        <fullName evidence="5">Lipoprotein</fullName>
    </recommendedName>
</protein>
<feature type="region of interest" description="Disordered" evidence="1">
    <location>
        <begin position="1"/>
        <end position="24"/>
    </location>
</feature>